<dbReference type="Pfam" id="PF26140">
    <property type="entry name" value="HEAT_URB1"/>
    <property type="match status" value="1"/>
</dbReference>
<dbReference type="InterPro" id="IPR032436">
    <property type="entry name" value="URB1_C"/>
</dbReference>
<comment type="caution">
    <text evidence="6">The sequence shown here is derived from an EMBL/GenBank/DDBJ whole genome shotgun (WGS) entry which is preliminary data.</text>
</comment>
<proteinExistence type="predicted"/>
<dbReference type="GO" id="GO:0000463">
    <property type="term" value="P:maturation of LSU-rRNA from tricistronic rRNA transcript (SSU-rRNA, 5.8S rRNA, LSU-rRNA)"/>
    <property type="evidence" value="ECO:0007669"/>
    <property type="project" value="TreeGrafter"/>
</dbReference>
<dbReference type="Proteomes" id="UP001221757">
    <property type="component" value="Unassembled WGS sequence"/>
</dbReference>
<evidence type="ECO:0000259" key="5">
    <source>
        <dbReference type="Pfam" id="PF26140"/>
    </source>
</evidence>
<dbReference type="EMBL" id="JARKIE010000183">
    <property type="protein sequence ID" value="KAJ7670238.1"/>
    <property type="molecule type" value="Genomic_DNA"/>
</dbReference>
<dbReference type="InterPro" id="IPR021714">
    <property type="entry name" value="URB1_N"/>
</dbReference>
<dbReference type="GO" id="GO:0005730">
    <property type="term" value="C:nucleolus"/>
    <property type="evidence" value="ECO:0007669"/>
    <property type="project" value="TreeGrafter"/>
</dbReference>
<dbReference type="GO" id="GO:0000466">
    <property type="term" value="P:maturation of 5.8S rRNA from tricistronic rRNA transcript (SSU-rRNA, 5.8S rRNA, LSU-rRNA)"/>
    <property type="evidence" value="ECO:0007669"/>
    <property type="project" value="TreeGrafter"/>
</dbReference>
<keyword evidence="2" id="KW-1133">Transmembrane helix</keyword>
<dbReference type="Pfam" id="PF16201">
    <property type="entry name" value="NopRA1"/>
    <property type="match status" value="1"/>
</dbReference>
<keyword evidence="7" id="KW-1185">Reference proteome</keyword>
<dbReference type="InterPro" id="IPR039844">
    <property type="entry name" value="URB1"/>
</dbReference>
<sequence length="2023" mass="225355">MPEPPTKRLKTGKPARKFTTSDEIRTSLRSPNQDDLVQALTELRNQFSVWPNEGPISTQDVRLLLAEKWLDAAPGAHDLFTIWEKSNPRQPAVIVLIISLLSSLLALLSSHYTFHAAGHPILRMLLTPPWMRKLNSYLGGSHTELLLVTLKLFNGMSAFGGGRERKSVLESFAWETKSLPKLLNMRRKSKADDSVDPLAKPDIRTLYMLFCLSFVDQESPTQLKTMFLEQHREAFFSIFRGLAQDPFVVIRKVLEICWAGIWVDPKIKRTLKIGLFSEITVAQLLKIYDRPIAEDDDPEHVPADLVHHFLLAICTRPGIGICFKDRGWYPRKSEVENTPDDNEHKSRDKGGKIYNKILANILKTLKVNEDSRQQELALKIMAACPELVASFWSAAGLTLEPRLSSKWIANISFFGSVLSLPIPTESFLLSDSRILYQPTPPPLAVVIENIMPSVNTKAHLSKGLLQSSGLVQHCTALALCKCLTKYSRVSQVFRSIEIALEEDEGDGQWAKMRRDLEREIRHRVPEFQVIVAFASAQKDGPVGVGKTAPHPTKIALLAESAQRLLWMYHSCLPLLVAETRFDVGKLVQNFSELGATTSQADDERDVTTRLNTVRQLHVLRLLNESDQFVWSGKTGSAKTHLHILLSAFSACETPALRKTLKLLVVHLLSESIVFQQNKEEPSLWLSALPTARRPPNTSYKSPEGVSMADEAAAVIGFLDDCIQKCLKTPYRYIEEMQALHRPDIRQSAPDELPSPLIMAVLDQLKAKIASKQPSPSDVFALAMFLRRLVLRLAGVQHDLSFLRQIATKIDEIFGANNMFGDYPDTLDAIRREIRITRSCLPPTHARRDLDLEGSASSQIEEFLHEMGNRPIPDDKPACAAAAFEVVDTVRLVGAPSSDDIRTCAQIVARFHPPALKGLAEGLDPDQKLLWDGLNIAQDFAQIRHHLTFDCLLVNSTIADINDESRCEILTDAAFTIAPTLPHLQRVACLITHSLSASMDIPELTRGLVLLLASICKRSASLLSSDDYADLKAHVFRRSAFMVGLCTTTDLSDVVFQGLHRLVESVLDPTNDGDREIASGITNHWLSVLTSSAHILHGASSPWIRYMASDDLFGLLQLFGQEKQSDSNLLNVVIAALGTAVKAQSIADLHSRLPLLTALRASLPESPVLESMIATIVEACVPIAVSGRSLECADDTHSLLIQCDTAWSWRFHLVPESLDLQSLLFQEELWSQSTIKIISAILYQSGCHSDMLTSWLATDFASRRSTADLARVLHAYLNALDLRSDGKSKTDPTAWIPHLSRFLQSVTDEKVTSTFRSDCAACICLVLAQIPSTLPQLIAALEDRIGSLPHSSLTRELVTIGVWLARHSDEAKPVLASLIDHGSQWCIRAFAISDVDVAVQAIVDEFALLVEIARAVKAHVAETLLSVIIQNRLGDVSAITLLSLVLRTVPLKPLVVNRYLQSIVQHPHFFKVCASGPHKAPLRDAVIHALHILFNLHPTNTCQVTHVQPLVRVYRGTLSTSDRKLISIFQLFENQRKISVASLLGQWSATPEVPSSNALEAVQSLDAILVLRTCLHFPKWRSLADQADIMENSRDAQLYDPVFLILVFAQAMAEKIPESAFGWIELFRTNIVGLLIRALSAKDQNLRELARSQLAAIWAHLETADMQEQSHVVYVLNILRNMLPPPTEEPLKRLPSYTTLILLHALRGIFYPSNFIYPLTARFLLQRPTLDATDVPMLYGMLYSSSDDWKKERGWIIRFIADGMMATDDWRVLKRRHTWELLAGLFQSSEQDLALRNSVLEVLANLTCNAQATTSLVLKSSLLHWIEMQLLVSTTEAIAWIRILENILLIVDAQKMESSTGGEWRFVICRCLSLILQGMTRSLKPEAIVASAAPVVLRLSSLPGPSPLALPELLDHCLDGVKLLETGLDIPRSRTMPLRTGSVPDMPPHSGQELQLVGDYDPLQTWGKSVEYLWQASMTLADKPPVWDALTSRLLVWRSVVGEEGSPVGEWARKATLQNWTLPI</sequence>
<feature type="domain" description="URB1 N-terminal" evidence="3">
    <location>
        <begin position="77"/>
        <end position="410"/>
    </location>
</feature>
<feature type="compositionally biased region" description="Basic residues" evidence="1">
    <location>
        <begin position="7"/>
        <end position="16"/>
    </location>
</feature>
<dbReference type="PANTHER" id="PTHR13500:SF0">
    <property type="entry name" value="NUCLEOLAR PRE-RIBOSOMAL-ASSOCIATED PROTEIN 1"/>
    <property type="match status" value="1"/>
</dbReference>
<feature type="transmembrane region" description="Helical" evidence="2">
    <location>
        <begin position="92"/>
        <end position="114"/>
    </location>
</feature>
<protein>
    <submittedName>
        <fullName evidence="6">Ribosome 60S biogenesis N-terminal-domain-containing protein</fullName>
    </submittedName>
</protein>
<gene>
    <name evidence="6" type="ORF">B0H17DRAFT_1086156</name>
</gene>
<feature type="region of interest" description="Disordered" evidence="1">
    <location>
        <begin position="1"/>
        <end position="24"/>
    </location>
</feature>
<evidence type="ECO:0000256" key="1">
    <source>
        <dbReference type="SAM" id="MobiDB-lite"/>
    </source>
</evidence>
<evidence type="ECO:0000313" key="7">
    <source>
        <dbReference type="Proteomes" id="UP001221757"/>
    </source>
</evidence>
<organism evidence="6 7">
    <name type="scientific">Mycena rosella</name>
    <name type="common">Pink bonnet</name>
    <name type="synonym">Agaricus rosellus</name>
    <dbReference type="NCBI Taxonomy" id="1033263"/>
    <lineage>
        <taxon>Eukaryota</taxon>
        <taxon>Fungi</taxon>
        <taxon>Dikarya</taxon>
        <taxon>Basidiomycota</taxon>
        <taxon>Agaricomycotina</taxon>
        <taxon>Agaricomycetes</taxon>
        <taxon>Agaricomycetidae</taxon>
        <taxon>Agaricales</taxon>
        <taxon>Marasmiineae</taxon>
        <taxon>Mycenaceae</taxon>
        <taxon>Mycena</taxon>
    </lineage>
</organism>
<dbReference type="PANTHER" id="PTHR13500">
    <property type="entry name" value="NUCLEOLAR PRERIBOSOMAL-ASSOCIATED PROTEIN 1"/>
    <property type="match status" value="1"/>
</dbReference>
<dbReference type="Pfam" id="PF11707">
    <property type="entry name" value="Npa1"/>
    <property type="match status" value="1"/>
</dbReference>
<name>A0AAD7CYD7_MYCRO</name>
<dbReference type="InterPro" id="IPR059018">
    <property type="entry name" value="HEAT_URB1"/>
</dbReference>
<keyword evidence="2" id="KW-0472">Membrane</keyword>
<evidence type="ECO:0000256" key="2">
    <source>
        <dbReference type="SAM" id="Phobius"/>
    </source>
</evidence>
<accession>A0AAD7CYD7</accession>
<reference evidence="6" key="1">
    <citation type="submission" date="2023-03" db="EMBL/GenBank/DDBJ databases">
        <title>Massive genome expansion in bonnet fungi (Mycena s.s.) driven by repeated elements and novel gene families across ecological guilds.</title>
        <authorList>
            <consortium name="Lawrence Berkeley National Laboratory"/>
            <person name="Harder C.B."/>
            <person name="Miyauchi S."/>
            <person name="Viragh M."/>
            <person name="Kuo A."/>
            <person name="Thoen E."/>
            <person name="Andreopoulos B."/>
            <person name="Lu D."/>
            <person name="Skrede I."/>
            <person name="Drula E."/>
            <person name="Henrissat B."/>
            <person name="Morin E."/>
            <person name="Kohler A."/>
            <person name="Barry K."/>
            <person name="LaButti K."/>
            <person name="Morin E."/>
            <person name="Salamov A."/>
            <person name="Lipzen A."/>
            <person name="Mereny Z."/>
            <person name="Hegedus B."/>
            <person name="Baldrian P."/>
            <person name="Stursova M."/>
            <person name="Weitz H."/>
            <person name="Taylor A."/>
            <person name="Grigoriev I.V."/>
            <person name="Nagy L.G."/>
            <person name="Martin F."/>
            <person name="Kauserud H."/>
        </authorList>
    </citation>
    <scope>NUCLEOTIDE SEQUENCE</scope>
    <source>
        <strain evidence="6">CBHHK067</strain>
    </source>
</reference>
<evidence type="ECO:0000313" key="6">
    <source>
        <dbReference type="EMBL" id="KAJ7670238.1"/>
    </source>
</evidence>
<evidence type="ECO:0000259" key="3">
    <source>
        <dbReference type="Pfam" id="PF11707"/>
    </source>
</evidence>
<evidence type="ECO:0000259" key="4">
    <source>
        <dbReference type="Pfam" id="PF16201"/>
    </source>
</evidence>
<feature type="domain" description="URB1 central HEAT repeat" evidence="5">
    <location>
        <begin position="633"/>
        <end position="812"/>
    </location>
</feature>
<feature type="domain" description="URB1 C-terminal" evidence="4">
    <location>
        <begin position="1632"/>
        <end position="1824"/>
    </location>
</feature>
<keyword evidence="2" id="KW-0812">Transmembrane</keyword>